<evidence type="ECO:0000313" key="2">
    <source>
        <dbReference type="Proteomes" id="UP000239485"/>
    </source>
</evidence>
<comment type="caution">
    <text evidence="1">The sequence shown here is derived from an EMBL/GenBank/DDBJ whole genome shotgun (WGS) entry which is preliminary data.</text>
</comment>
<keyword evidence="2" id="KW-1185">Reference proteome</keyword>
<gene>
    <name evidence="1" type="ORF">CLV92_11796</name>
</gene>
<dbReference type="RefSeq" id="WP_104435329.1">
    <property type="nucleotide sequence ID" value="NZ_PTJD01000017.1"/>
</dbReference>
<sequence>MPYVLGLAGALAVAGTVTWVQSQPTAEERELARQQRSTVAMQSIQWPSDFKTVSYVDGCATGQGMICFLTDRSPSEAAAVVAELIAAAPGDIEARRGMPGAPEDSLVMSGTHQGEAVSAAIAAHRLTPMDVSPGKFSGGSTVNVAHSHH</sequence>
<proteinExistence type="predicted"/>
<reference evidence="1 2" key="1">
    <citation type="submission" date="2018-02" db="EMBL/GenBank/DDBJ databases">
        <title>Genomic Encyclopedia of Archaeal and Bacterial Type Strains, Phase II (KMG-II): from individual species to whole genera.</title>
        <authorList>
            <person name="Goeker M."/>
        </authorList>
    </citation>
    <scope>NUCLEOTIDE SEQUENCE [LARGE SCALE GENOMIC DNA]</scope>
    <source>
        <strain evidence="1 2">DSM 22857</strain>
    </source>
</reference>
<protein>
    <submittedName>
        <fullName evidence="1">Uncharacterized protein</fullName>
    </submittedName>
</protein>
<accession>A0A2S6ID30</accession>
<name>A0A2S6ID30_9ACTN</name>
<organism evidence="1 2">
    <name type="scientific">Kineococcus xinjiangensis</name>
    <dbReference type="NCBI Taxonomy" id="512762"/>
    <lineage>
        <taxon>Bacteria</taxon>
        <taxon>Bacillati</taxon>
        <taxon>Actinomycetota</taxon>
        <taxon>Actinomycetes</taxon>
        <taxon>Kineosporiales</taxon>
        <taxon>Kineosporiaceae</taxon>
        <taxon>Kineococcus</taxon>
    </lineage>
</organism>
<dbReference type="EMBL" id="PTJD01000017">
    <property type="protein sequence ID" value="PPK92128.1"/>
    <property type="molecule type" value="Genomic_DNA"/>
</dbReference>
<evidence type="ECO:0000313" key="1">
    <source>
        <dbReference type="EMBL" id="PPK92128.1"/>
    </source>
</evidence>
<dbReference type="AlphaFoldDB" id="A0A2S6ID30"/>
<dbReference type="Proteomes" id="UP000239485">
    <property type="component" value="Unassembled WGS sequence"/>
</dbReference>